<proteinExistence type="predicted"/>
<dbReference type="Proteomes" id="UP000288216">
    <property type="component" value="Unassembled WGS sequence"/>
</dbReference>
<name>A0A401Q999_SCYTO</name>
<reference evidence="1 2" key="1">
    <citation type="journal article" date="2018" name="Nat. Ecol. Evol.">
        <title>Shark genomes provide insights into elasmobranch evolution and the origin of vertebrates.</title>
        <authorList>
            <person name="Hara Y"/>
            <person name="Yamaguchi K"/>
            <person name="Onimaru K"/>
            <person name="Kadota M"/>
            <person name="Koyanagi M"/>
            <person name="Keeley SD"/>
            <person name="Tatsumi K"/>
            <person name="Tanaka K"/>
            <person name="Motone F"/>
            <person name="Kageyama Y"/>
            <person name="Nozu R"/>
            <person name="Adachi N"/>
            <person name="Nishimura O"/>
            <person name="Nakagawa R"/>
            <person name="Tanegashima C"/>
            <person name="Kiyatake I"/>
            <person name="Matsumoto R"/>
            <person name="Murakumo K"/>
            <person name="Nishida K"/>
            <person name="Terakita A"/>
            <person name="Kuratani S"/>
            <person name="Sato K"/>
            <person name="Hyodo S Kuraku.S."/>
        </authorList>
    </citation>
    <scope>NUCLEOTIDE SEQUENCE [LARGE SCALE GENOMIC DNA]</scope>
</reference>
<protein>
    <submittedName>
        <fullName evidence="1">Uncharacterized protein</fullName>
    </submittedName>
</protein>
<organism evidence="1 2">
    <name type="scientific">Scyliorhinus torazame</name>
    <name type="common">Cloudy catshark</name>
    <name type="synonym">Catulus torazame</name>
    <dbReference type="NCBI Taxonomy" id="75743"/>
    <lineage>
        <taxon>Eukaryota</taxon>
        <taxon>Metazoa</taxon>
        <taxon>Chordata</taxon>
        <taxon>Craniata</taxon>
        <taxon>Vertebrata</taxon>
        <taxon>Chondrichthyes</taxon>
        <taxon>Elasmobranchii</taxon>
        <taxon>Galeomorphii</taxon>
        <taxon>Galeoidea</taxon>
        <taxon>Carcharhiniformes</taxon>
        <taxon>Scyliorhinidae</taxon>
        <taxon>Scyliorhinus</taxon>
    </lineage>
</organism>
<dbReference type="EMBL" id="BFAA01019156">
    <property type="protein sequence ID" value="GCB81897.1"/>
    <property type="molecule type" value="Genomic_DNA"/>
</dbReference>
<dbReference type="AlphaFoldDB" id="A0A401Q999"/>
<dbReference type="OrthoDB" id="8945335at2759"/>
<evidence type="ECO:0000313" key="2">
    <source>
        <dbReference type="Proteomes" id="UP000288216"/>
    </source>
</evidence>
<keyword evidence="2" id="KW-1185">Reference proteome</keyword>
<evidence type="ECO:0000313" key="1">
    <source>
        <dbReference type="EMBL" id="GCB81897.1"/>
    </source>
</evidence>
<dbReference type="OMA" id="MSQRCEK"/>
<sequence length="89" mass="10080">MSQQERELELEQLTKELRQVNLQQFIQQTGTKVTVLPAEPTDEELPPPQEKALLTGSLKWPSSARQLPSNLRLLQNPLISGFNPEGIYV</sequence>
<gene>
    <name evidence="1" type="ORF">scyTo_0021483</name>
</gene>
<comment type="caution">
    <text evidence="1">The sequence shown here is derived from an EMBL/GenBank/DDBJ whole genome shotgun (WGS) entry which is preliminary data.</text>
</comment>
<dbReference type="STRING" id="75743.A0A401Q999"/>
<accession>A0A401Q999</accession>